<dbReference type="EMBL" id="JACJIQ010000022">
    <property type="protein sequence ID" value="MBA9079406.1"/>
    <property type="molecule type" value="Genomic_DNA"/>
</dbReference>
<evidence type="ECO:0000313" key="2">
    <source>
        <dbReference type="Proteomes" id="UP000563094"/>
    </source>
</evidence>
<organism evidence="1 2">
    <name type="scientific">Rufibacter quisquiliarum</name>
    <dbReference type="NCBI Taxonomy" id="1549639"/>
    <lineage>
        <taxon>Bacteria</taxon>
        <taxon>Pseudomonadati</taxon>
        <taxon>Bacteroidota</taxon>
        <taxon>Cytophagia</taxon>
        <taxon>Cytophagales</taxon>
        <taxon>Hymenobacteraceae</taxon>
        <taxon>Rufibacter</taxon>
    </lineage>
</organism>
<accession>A0A839GXE3</accession>
<evidence type="ECO:0000313" key="1">
    <source>
        <dbReference type="EMBL" id="MBA9079406.1"/>
    </source>
</evidence>
<dbReference type="SUPFAM" id="SSF51206">
    <property type="entry name" value="cAMP-binding domain-like"/>
    <property type="match status" value="1"/>
</dbReference>
<gene>
    <name evidence="1" type="ORF">FHS90_004142</name>
</gene>
<dbReference type="Gene3D" id="2.60.120.10">
    <property type="entry name" value="Jelly Rolls"/>
    <property type="match status" value="1"/>
</dbReference>
<sequence>MTNHFDEILTGFGFVSSLSRQQFVNHAQVLEFTKNQEIFAEGKKNTFEYLLLSGISHRYTFTDLGEMVTTGLYVAPAVITPHFARTSQGKSMFSLQSLTEVVLAAIPVAELDRLRSSLAEFRDFGQRVIEQELVQSIQQEVTFRSFSAKERLLALRRRYPLLENLIPHHIIASYLGITHVSFSRLRKELALED</sequence>
<dbReference type="RefSeq" id="WP_182514306.1">
    <property type="nucleotide sequence ID" value="NZ_JACJIQ010000022.1"/>
</dbReference>
<proteinExistence type="predicted"/>
<dbReference type="Proteomes" id="UP000563094">
    <property type="component" value="Unassembled WGS sequence"/>
</dbReference>
<keyword evidence="2" id="KW-1185">Reference proteome</keyword>
<dbReference type="InterPro" id="IPR014710">
    <property type="entry name" value="RmlC-like_jellyroll"/>
</dbReference>
<reference evidence="1 2" key="1">
    <citation type="submission" date="2020-08" db="EMBL/GenBank/DDBJ databases">
        <title>Genomic Encyclopedia of Type Strains, Phase IV (KMG-IV): sequencing the most valuable type-strain genomes for metagenomic binning, comparative biology and taxonomic classification.</title>
        <authorList>
            <person name="Goeker M."/>
        </authorList>
    </citation>
    <scope>NUCLEOTIDE SEQUENCE [LARGE SCALE GENOMIC DNA]</scope>
    <source>
        <strain evidence="1 2">DSM 29854</strain>
    </source>
</reference>
<comment type="caution">
    <text evidence="1">The sequence shown here is derived from an EMBL/GenBank/DDBJ whole genome shotgun (WGS) entry which is preliminary data.</text>
</comment>
<dbReference type="AlphaFoldDB" id="A0A839GXE3"/>
<dbReference type="InterPro" id="IPR018490">
    <property type="entry name" value="cNMP-bd_dom_sf"/>
</dbReference>
<protein>
    <submittedName>
        <fullName evidence="1">CRP-like cAMP-binding protein</fullName>
    </submittedName>
</protein>
<name>A0A839GXE3_9BACT</name>